<evidence type="ECO:0000256" key="5">
    <source>
        <dbReference type="ARBA" id="ARBA00022833"/>
    </source>
</evidence>
<dbReference type="Pfam" id="PF13894">
    <property type="entry name" value="zf-C2H2_4"/>
    <property type="match status" value="1"/>
</dbReference>
<dbReference type="SUPFAM" id="SSF57667">
    <property type="entry name" value="beta-beta-alpha zinc fingers"/>
    <property type="match status" value="5"/>
</dbReference>
<dbReference type="PROSITE" id="PS00028">
    <property type="entry name" value="ZINC_FINGER_C2H2_1"/>
    <property type="match status" value="5"/>
</dbReference>
<dbReference type="CDD" id="cd00086">
    <property type="entry name" value="homeodomain"/>
    <property type="match status" value="1"/>
</dbReference>
<feature type="domain" description="Homeobox" evidence="13">
    <location>
        <begin position="595"/>
        <end position="655"/>
    </location>
</feature>
<feature type="domain" description="C2H2-type" evidence="14">
    <location>
        <begin position="178"/>
        <end position="201"/>
    </location>
</feature>
<feature type="domain" description="C2H2-type" evidence="14">
    <location>
        <begin position="208"/>
        <end position="235"/>
    </location>
</feature>
<evidence type="ECO:0000256" key="10">
    <source>
        <dbReference type="PROSITE-ProRule" id="PRU00108"/>
    </source>
</evidence>
<comment type="subcellular location">
    <subcellularLocation>
        <location evidence="1 10 11">Nucleus</location>
    </subcellularLocation>
</comment>
<proteinExistence type="predicted"/>
<feature type="compositionally biased region" description="Polar residues" evidence="12">
    <location>
        <begin position="80"/>
        <end position="89"/>
    </location>
</feature>
<dbReference type="SMART" id="SM00389">
    <property type="entry name" value="HOX"/>
    <property type="match status" value="1"/>
</dbReference>
<sequence>MRNNIYQVRSCSNENMADVIHRCGRRKQTNPKRKNVETEGVEPATKVQKTDEEKSDVHDSSSHDNMIHDTATDNHDNTEPQKNVTTEVVSTPDVKSPSIVDTTPPISTKSDIPTTMADQKCTDDEKLRQYLHQTNTVVIYPEAVSDGEDGDNDEDDEDKANTSQELENCFSIDEDIVLNCAHCDLTFSRFNILRDHMREVHPDLPIKYLCPKCDEAFLLKSHLDKHLAMHSPTSQSCNICNKTFANVYRLQRHMISHDESTDLRKFKCPECGKAFKFKHHLKEHIRIHSGEKPFQCPNCSKRFSHSGSYSSHMTSKKCWVMNQNRACPSTVESASSTIRPGISTTMHSYPHPMMHFEPMKPGIPAYYSPAGARFLPMYHHTIRPVMTSLLPHTLSIQHSTPHPSSMVMATKQISPDVNSNTKVVTVDTNVTKEEPVFDKKETTPTLTSGPQTTVETYKCKFCCEIFASAVDCHQHERYMCKKDEHNTSSNASSDESKTNQSTSSEVITSDEKSSETLSCRFCDEVFNSPVSLHQHERYICKLNKDLVQRMSDGSPRNSPSSSMSDHSHILSIASASPETESEDQDDKDDNALNDSKKFRMRSLISDEQLHVLKSFYSINPRPRKYELIRIGNEIGFPKRVVQVWFQNMRARDRRRGKEVPYFPSMARFKRDSPSHSISDSRSSTPAILPVAAHGGSKKISNTAPTFEQPLDLSTRPAPAHSNRSSPASCITPPTSSHEVLNLSVKPESQPSVSSKPDMEYAKKLLSDSLKDSMFMKTPPHKYPMDGKLQSSAIYKYMQQEGLFPGYFVGNPTITTAPSMIQQAPVHTRIIPTCEPAIITSSHPMYHHHHYSRPDTNNITISLQQKVHLAINKIHQARNTPKHDDDDSQSDSSSSSDSYHDRSQYNGVHFDAAMEHATHNLATLAEVSLADRANLTLDSEIKLKRMRKKSWRQVERDYLESEEIQLDLDDAMLDEDHPYRKKRRSWKNHRMEADDGLYGCDQCKKMFSKQSSLARHKYEHSGARPFNCEICHKAFKHKHHLTEHRRLHSGEKPFQCKKCGKRFSHSGSYSQHMNHRYKYCKPTREEFNCTSLGHRRVDFGSIKRQLFGTIEENLVGTIEEYPVGTIEEYLVGTIEWYPVGYRRVSRWNNSRVSRWNNSRVSRWNNRRKSISLRTIAEYLVGTIEEYLVGTIEEYLVGTIEEYLLGTIAEYLVGTIEEYLVGTTEWYPVGYRRVSRWNNSRVSRWNNRRVSRWNNSRVSRWNNRRNGIPLVIEEYLVGTIAEYLVGTIEEYLVGTIEEYLVGTIEEYLVGTIEEYPVGTIEEYFVGTIEEYLVGTIEEYLVGTIEEYLVGTIEEQYLVGTIEEYLVGTIEDLVGTIEEYLVETIAEYLVGTIEEYLVGTIEWYPVG</sequence>
<feature type="region of interest" description="Disordered" evidence="12">
    <location>
        <begin position="22"/>
        <end position="116"/>
    </location>
</feature>
<comment type="caution">
    <text evidence="15">The sequence shown here is derived from an EMBL/GenBank/DDBJ whole genome shotgun (WGS) entry which is preliminary data.</text>
</comment>
<organism evidence="15 16">
    <name type="scientific">Mytilus edulis</name>
    <name type="common">Blue mussel</name>
    <dbReference type="NCBI Taxonomy" id="6550"/>
    <lineage>
        <taxon>Eukaryota</taxon>
        <taxon>Metazoa</taxon>
        <taxon>Spiralia</taxon>
        <taxon>Lophotrochozoa</taxon>
        <taxon>Mollusca</taxon>
        <taxon>Bivalvia</taxon>
        <taxon>Autobranchia</taxon>
        <taxon>Pteriomorphia</taxon>
        <taxon>Mytilida</taxon>
        <taxon>Mytiloidea</taxon>
        <taxon>Mytilidae</taxon>
        <taxon>Mytilinae</taxon>
        <taxon>Mytilus</taxon>
    </lineage>
</organism>
<dbReference type="Gene3D" id="3.30.160.60">
    <property type="entry name" value="Classic Zinc Finger"/>
    <property type="match status" value="7"/>
</dbReference>
<evidence type="ECO:0000259" key="13">
    <source>
        <dbReference type="PROSITE" id="PS50071"/>
    </source>
</evidence>
<dbReference type="OrthoDB" id="7491548at2759"/>
<feature type="region of interest" description="Disordered" evidence="12">
    <location>
        <begin position="141"/>
        <end position="162"/>
    </location>
</feature>
<feature type="domain" description="C2H2-type" evidence="14">
    <location>
        <begin position="997"/>
        <end position="1024"/>
    </location>
</feature>
<feature type="compositionally biased region" description="Basic and acidic residues" evidence="12">
    <location>
        <begin position="48"/>
        <end position="79"/>
    </location>
</feature>
<dbReference type="Pfam" id="PF00046">
    <property type="entry name" value="Homeodomain"/>
    <property type="match status" value="1"/>
</dbReference>
<evidence type="ECO:0000256" key="4">
    <source>
        <dbReference type="ARBA" id="ARBA00022771"/>
    </source>
</evidence>
<dbReference type="EMBL" id="CAJPWZ010001767">
    <property type="protein sequence ID" value="CAG2222839.1"/>
    <property type="molecule type" value="Genomic_DNA"/>
</dbReference>
<dbReference type="Gene3D" id="1.10.10.60">
    <property type="entry name" value="Homeodomain-like"/>
    <property type="match status" value="1"/>
</dbReference>
<evidence type="ECO:0000256" key="2">
    <source>
        <dbReference type="ARBA" id="ARBA00022723"/>
    </source>
</evidence>
<name>A0A8S3SVT5_MYTED</name>
<keyword evidence="6 10" id="KW-0238">DNA-binding</keyword>
<dbReference type="PANTHER" id="PTHR24391">
    <property type="entry name" value="HISTONE H4 TRANSCRIPTION FACTOR-RELATED"/>
    <property type="match status" value="1"/>
</dbReference>
<dbReference type="Proteomes" id="UP000683360">
    <property type="component" value="Unassembled WGS sequence"/>
</dbReference>
<gene>
    <name evidence="15" type="ORF">MEDL_36057</name>
</gene>
<feature type="region of interest" description="Disordered" evidence="12">
    <location>
        <begin position="483"/>
        <end position="509"/>
    </location>
</feature>
<evidence type="ECO:0000256" key="3">
    <source>
        <dbReference type="ARBA" id="ARBA00022737"/>
    </source>
</evidence>
<feature type="compositionally biased region" description="Polar residues" evidence="12">
    <location>
        <begin position="721"/>
        <end position="738"/>
    </location>
</feature>
<dbReference type="PROSITE" id="PS50071">
    <property type="entry name" value="HOMEOBOX_2"/>
    <property type="match status" value="1"/>
</dbReference>
<keyword evidence="2" id="KW-0479">Metal-binding</keyword>
<feature type="region of interest" description="Disordered" evidence="12">
    <location>
        <begin position="574"/>
        <end position="593"/>
    </location>
</feature>
<dbReference type="GO" id="GO:0000981">
    <property type="term" value="F:DNA-binding transcription factor activity, RNA polymerase II-specific"/>
    <property type="evidence" value="ECO:0007669"/>
    <property type="project" value="TreeGrafter"/>
</dbReference>
<evidence type="ECO:0000256" key="6">
    <source>
        <dbReference type="ARBA" id="ARBA00023125"/>
    </source>
</evidence>
<keyword evidence="7 10" id="KW-0371">Homeobox</keyword>
<feature type="compositionally biased region" description="Polar residues" evidence="12">
    <location>
        <begin position="487"/>
        <end position="507"/>
    </location>
</feature>
<keyword evidence="8 10" id="KW-0539">Nucleus</keyword>
<keyword evidence="4 9" id="KW-0863">Zinc-finger</keyword>
<dbReference type="InterPro" id="IPR001356">
    <property type="entry name" value="HD"/>
</dbReference>
<evidence type="ECO:0000256" key="1">
    <source>
        <dbReference type="ARBA" id="ARBA00004123"/>
    </source>
</evidence>
<dbReference type="Pfam" id="PF00096">
    <property type="entry name" value="zf-C2H2"/>
    <property type="match status" value="4"/>
</dbReference>
<evidence type="ECO:0000313" key="15">
    <source>
        <dbReference type="EMBL" id="CAG2222839.1"/>
    </source>
</evidence>
<dbReference type="SMART" id="SM00355">
    <property type="entry name" value="ZnF_C2H2"/>
    <property type="match status" value="10"/>
</dbReference>
<evidence type="ECO:0000256" key="7">
    <source>
        <dbReference type="ARBA" id="ARBA00023155"/>
    </source>
</evidence>
<evidence type="ECO:0000256" key="12">
    <source>
        <dbReference type="SAM" id="MobiDB-lite"/>
    </source>
</evidence>
<feature type="compositionally biased region" description="Acidic residues" evidence="12">
    <location>
        <begin position="145"/>
        <end position="158"/>
    </location>
</feature>
<dbReference type="GO" id="GO:0000978">
    <property type="term" value="F:RNA polymerase II cis-regulatory region sequence-specific DNA binding"/>
    <property type="evidence" value="ECO:0007669"/>
    <property type="project" value="TreeGrafter"/>
</dbReference>
<reference evidence="15" key="1">
    <citation type="submission" date="2021-03" db="EMBL/GenBank/DDBJ databases">
        <authorList>
            <person name="Bekaert M."/>
        </authorList>
    </citation>
    <scope>NUCLEOTIDE SEQUENCE</scope>
</reference>
<keyword evidence="3" id="KW-0677">Repeat</keyword>
<feature type="DNA-binding region" description="Homeobox" evidence="10">
    <location>
        <begin position="597"/>
        <end position="656"/>
    </location>
</feature>
<protein>
    <submittedName>
        <fullName evidence="15">ZEB2</fullName>
    </submittedName>
</protein>
<dbReference type="FunFam" id="3.30.160.60:FF:000744">
    <property type="entry name" value="zinc finger E-box-binding homeobox 1"/>
    <property type="match status" value="1"/>
</dbReference>
<accession>A0A8S3SVT5</accession>
<dbReference type="GO" id="GO:0000122">
    <property type="term" value="P:negative regulation of transcription by RNA polymerase II"/>
    <property type="evidence" value="ECO:0007669"/>
    <property type="project" value="UniProtKB-ARBA"/>
</dbReference>
<feature type="domain" description="C2H2-type" evidence="14">
    <location>
        <begin position="1053"/>
        <end position="1081"/>
    </location>
</feature>
<dbReference type="PANTHER" id="PTHR24391:SF27">
    <property type="entry name" value="ZINC FINGER PROTEIN 1"/>
    <property type="match status" value="1"/>
</dbReference>
<feature type="compositionally biased region" description="Acidic residues" evidence="12">
    <location>
        <begin position="579"/>
        <end position="588"/>
    </location>
</feature>
<evidence type="ECO:0000313" key="16">
    <source>
        <dbReference type="Proteomes" id="UP000683360"/>
    </source>
</evidence>
<keyword evidence="16" id="KW-1185">Reference proteome</keyword>
<dbReference type="PROSITE" id="PS50157">
    <property type="entry name" value="ZINC_FINGER_C2H2_2"/>
    <property type="match status" value="8"/>
</dbReference>
<dbReference type="InterPro" id="IPR013087">
    <property type="entry name" value="Znf_C2H2_type"/>
</dbReference>
<feature type="region of interest" description="Disordered" evidence="12">
    <location>
        <begin position="693"/>
        <end position="758"/>
    </location>
</feature>
<feature type="region of interest" description="Disordered" evidence="12">
    <location>
        <begin position="876"/>
        <end position="902"/>
    </location>
</feature>
<dbReference type="FunFam" id="3.30.160.60:FF:000145">
    <property type="entry name" value="Zinc finger protein 574"/>
    <property type="match status" value="2"/>
</dbReference>
<dbReference type="InterPro" id="IPR009057">
    <property type="entry name" value="Homeodomain-like_sf"/>
</dbReference>
<keyword evidence="5" id="KW-0862">Zinc</keyword>
<dbReference type="InterPro" id="IPR036236">
    <property type="entry name" value="Znf_C2H2_sf"/>
</dbReference>
<feature type="compositionally biased region" description="Basic residues" evidence="12">
    <location>
        <begin position="22"/>
        <end position="33"/>
    </location>
</feature>
<evidence type="ECO:0000256" key="11">
    <source>
        <dbReference type="RuleBase" id="RU000682"/>
    </source>
</evidence>
<dbReference type="GO" id="GO:0005634">
    <property type="term" value="C:nucleus"/>
    <property type="evidence" value="ECO:0007669"/>
    <property type="project" value="UniProtKB-SubCell"/>
</dbReference>
<feature type="domain" description="C2H2-type" evidence="14">
    <location>
        <begin position="235"/>
        <end position="262"/>
    </location>
</feature>
<evidence type="ECO:0000259" key="14">
    <source>
        <dbReference type="PROSITE" id="PS50157"/>
    </source>
</evidence>
<feature type="domain" description="C2H2-type" evidence="14">
    <location>
        <begin position="266"/>
        <end position="293"/>
    </location>
</feature>
<evidence type="ECO:0000256" key="8">
    <source>
        <dbReference type="ARBA" id="ARBA00023242"/>
    </source>
</evidence>
<dbReference type="FunFam" id="3.30.160.60:FF:000013">
    <property type="entry name" value="Putative zinc finger E-box-binding homeobox 2"/>
    <property type="match status" value="2"/>
</dbReference>
<dbReference type="InterPro" id="IPR051574">
    <property type="entry name" value="ZnF_E-box_Homeobox"/>
</dbReference>
<dbReference type="SUPFAM" id="SSF46689">
    <property type="entry name" value="Homeodomain-like"/>
    <property type="match status" value="1"/>
</dbReference>
<feature type="domain" description="C2H2-type" evidence="14">
    <location>
        <begin position="294"/>
        <end position="326"/>
    </location>
</feature>
<feature type="domain" description="C2H2-type" evidence="14">
    <location>
        <begin position="1025"/>
        <end position="1052"/>
    </location>
</feature>
<evidence type="ECO:0000256" key="9">
    <source>
        <dbReference type="PROSITE-ProRule" id="PRU00042"/>
    </source>
</evidence>
<dbReference type="GO" id="GO:0008270">
    <property type="term" value="F:zinc ion binding"/>
    <property type="evidence" value="ECO:0007669"/>
    <property type="project" value="UniProtKB-KW"/>
</dbReference>
<feature type="compositionally biased region" description="Polar residues" evidence="12">
    <location>
        <begin position="99"/>
        <end position="116"/>
    </location>
</feature>